<gene>
    <name evidence="1" type="ORF">S01H1_62643</name>
</gene>
<dbReference type="AlphaFoldDB" id="X0YZ65"/>
<evidence type="ECO:0000313" key="1">
    <source>
        <dbReference type="EMBL" id="GAG41761.1"/>
    </source>
</evidence>
<name>X0YZ65_9ZZZZ</name>
<protein>
    <submittedName>
        <fullName evidence="1">Uncharacterized protein</fullName>
    </submittedName>
</protein>
<proteinExistence type="predicted"/>
<reference evidence="1" key="1">
    <citation type="journal article" date="2014" name="Front. Microbiol.">
        <title>High frequency of phylogenetically diverse reductive dehalogenase-homologous genes in deep subseafloor sedimentary metagenomes.</title>
        <authorList>
            <person name="Kawai M."/>
            <person name="Futagami T."/>
            <person name="Toyoda A."/>
            <person name="Takaki Y."/>
            <person name="Nishi S."/>
            <person name="Hori S."/>
            <person name="Arai W."/>
            <person name="Tsubouchi T."/>
            <person name="Morono Y."/>
            <person name="Uchiyama I."/>
            <person name="Ito T."/>
            <person name="Fujiyama A."/>
            <person name="Inagaki F."/>
            <person name="Takami H."/>
        </authorList>
    </citation>
    <scope>NUCLEOTIDE SEQUENCE</scope>
    <source>
        <strain evidence="1">Expedition CK06-06</strain>
    </source>
</reference>
<organism evidence="1">
    <name type="scientific">marine sediment metagenome</name>
    <dbReference type="NCBI Taxonomy" id="412755"/>
    <lineage>
        <taxon>unclassified sequences</taxon>
        <taxon>metagenomes</taxon>
        <taxon>ecological metagenomes</taxon>
    </lineage>
</organism>
<sequence length="171" mass="18535">MMLIVGTIPDKDMPLTIGQVKLEGDLLVADGQRFPCTQGTGAMISAALATTSYLKLEPPQVLLVGDIGDGKGSRQMYNYLIKNIGELLPNVLSLHYCLPIMDLFRKLCQAIENCSQRPFMVADAGAMYGVKGAGLAAEFDILTPDLTEIAFLAEAQVTHPAYITNHLFESE</sequence>
<feature type="non-terminal residue" evidence="1">
    <location>
        <position position="171"/>
    </location>
</feature>
<accession>X0YZ65</accession>
<comment type="caution">
    <text evidence="1">The sequence shown here is derived from an EMBL/GenBank/DDBJ whole genome shotgun (WGS) entry which is preliminary data.</text>
</comment>
<dbReference type="EMBL" id="BARS01041161">
    <property type="protein sequence ID" value="GAG41761.1"/>
    <property type="molecule type" value="Genomic_DNA"/>
</dbReference>